<keyword evidence="5" id="KW-1185">Reference proteome</keyword>
<dbReference type="InterPro" id="IPR003594">
    <property type="entry name" value="HATPase_dom"/>
</dbReference>
<feature type="domain" description="Response regulatory" evidence="3">
    <location>
        <begin position="7"/>
        <end position="125"/>
    </location>
</feature>
<organism evidence="4 5">
    <name type="scientific">Pigmentiphaga litoralis</name>
    <dbReference type="NCBI Taxonomy" id="516702"/>
    <lineage>
        <taxon>Bacteria</taxon>
        <taxon>Pseudomonadati</taxon>
        <taxon>Pseudomonadota</taxon>
        <taxon>Betaproteobacteria</taxon>
        <taxon>Burkholderiales</taxon>
        <taxon>Alcaligenaceae</taxon>
        <taxon>Pigmentiphaga</taxon>
    </lineage>
</organism>
<dbReference type="Gene3D" id="3.40.50.2300">
    <property type="match status" value="1"/>
</dbReference>
<dbReference type="Pfam" id="PF13581">
    <property type="entry name" value="HATPase_c_2"/>
    <property type="match status" value="1"/>
</dbReference>
<sequence length="321" mass="35857">MQQDLFNILVVDDEPLNLAIISEHLSDPRYRLKAASDGIQAWDMLQHGGVPFDIVVLDRMMPGINGIELLERMKSDPRFADIPVIMQTAASRQHEVLEGFTKGAHYYLTKPYEHAILVAVVSAAIDVRARQKQLKRQLTDAQEIFSNVQRAQFTFSTLSEARQLASFLAKLCPNPEAVVVGLAELMINAIEHGNLELGYAEKGRLSVEGGWAQEIERRLAMPKYAHRIAQATFRRLPDRLVFHILDEGPGFDWPSFLEMSPDRAFDSHGRGIAMANMLAFDNLSYLRDGREAVCTVLHSDTTGAALDKAGGGKYYTSRMGE</sequence>
<protein>
    <submittedName>
        <fullName evidence="4">CheY-like chemotaxis protein</fullName>
    </submittedName>
</protein>
<comment type="caution">
    <text evidence="4">The sequence shown here is derived from an EMBL/GenBank/DDBJ whole genome shotgun (WGS) entry which is preliminary data.</text>
</comment>
<evidence type="ECO:0000313" key="4">
    <source>
        <dbReference type="EMBL" id="NYE85689.1"/>
    </source>
</evidence>
<keyword evidence="1 2" id="KW-0597">Phosphoprotein</keyword>
<dbReference type="CDD" id="cd16936">
    <property type="entry name" value="HATPase_RsbW-like"/>
    <property type="match status" value="1"/>
</dbReference>
<dbReference type="RefSeq" id="WP_179590008.1">
    <property type="nucleotide sequence ID" value="NZ_JACBYR010000003.1"/>
</dbReference>
<feature type="modified residue" description="4-aspartylphosphate" evidence="2">
    <location>
        <position position="58"/>
    </location>
</feature>
<dbReference type="Pfam" id="PF00072">
    <property type="entry name" value="Response_reg"/>
    <property type="match status" value="1"/>
</dbReference>
<dbReference type="PROSITE" id="PS50110">
    <property type="entry name" value="RESPONSE_REGULATORY"/>
    <property type="match status" value="1"/>
</dbReference>
<gene>
    <name evidence="4" type="ORF">FHW18_005008</name>
</gene>
<evidence type="ECO:0000313" key="5">
    <source>
        <dbReference type="Proteomes" id="UP000542125"/>
    </source>
</evidence>
<dbReference type="InterPro" id="IPR011006">
    <property type="entry name" value="CheY-like_superfamily"/>
</dbReference>
<dbReference type="Gene3D" id="3.30.565.10">
    <property type="entry name" value="Histidine kinase-like ATPase, C-terminal domain"/>
    <property type="match status" value="1"/>
</dbReference>
<dbReference type="InterPro" id="IPR036890">
    <property type="entry name" value="HATPase_C_sf"/>
</dbReference>
<reference evidence="4 5" key="1">
    <citation type="submission" date="2020-07" db="EMBL/GenBank/DDBJ databases">
        <title>Genomic Encyclopedia of Type Strains, Phase IV (KMG-V): Genome sequencing to study the core and pangenomes of soil and plant-associated prokaryotes.</title>
        <authorList>
            <person name="Whitman W."/>
        </authorList>
    </citation>
    <scope>NUCLEOTIDE SEQUENCE [LARGE SCALE GENOMIC DNA]</scope>
    <source>
        <strain evidence="4 5">SAS40</strain>
    </source>
</reference>
<dbReference type="InterPro" id="IPR001789">
    <property type="entry name" value="Sig_transdc_resp-reg_receiver"/>
</dbReference>
<dbReference type="Proteomes" id="UP000542125">
    <property type="component" value="Unassembled WGS sequence"/>
</dbReference>
<name>A0A7Y9IZ39_9BURK</name>
<accession>A0A7Y9IZ39</accession>
<dbReference type="EMBL" id="JACBYR010000003">
    <property type="protein sequence ID" value="NYE85689.1"/>
    <property type="molecule type" value="Genomic_DNA"/>
</dbReference>
<dbReference type="InterPro" id="IPR050595">
    <property type="entry name" value="Bact_response_regulator"/>
</dbReference>
<proteinExistence type="predicted"/>
<dbReference type="GO" id="GO:0000160">
    <property type="term" value="P:phosphorelay signal transduction system"/>
    <property type="evidence" value="ECO:0007669"/>
    <property type="project" value="InterPro"/>
</dbReference>
<evidence type="ECO:0000259" key="3">
    <source>
        <dbReference type="PROSITE" id="PS50110"/>
    </source>
</evidence>
<evidence type="ECO:0000256" key="2">
    <source>
        <dbReference type="PROSITE-ProRule" id="PRU00169"/>
    </source>
</evidence>
<dbReference type="SUPFAM" id="SSF52172">
    <property type="entry name" value="CheY-like"/>
    <property type="match status" value="1"/>
</dbReference>
<dbReference type="PANTHER" id="PTHR44591:SF3">
    <property type="entry name" value="RESPONSE REGULATORY DOMAIN-CONTAINING PROTEIN"/>
    <property type="match status" value="1"/>
</dbReference>
<dbReference type="PANTHER" id="PTHR44591">
    <property type="entry name" value="STRESS RESPONSE REGULATOR PROTEIN 1"/>
    <property type="match status" value="1"/>
</dbReference>
<dbReference type="SMART" id="SM00448">
    <property type="entry name" value="REC"/>
    <property type="match status" value="1"/>
</dbReference>
<evidence type="ECO:0000256" key="1">
    <source>
        <dbReference type="ARBA" id="ARBA00022553"/>
    </source>
</evidence>
<dbReference type="AlphaFoldDB" id="A0A7Y9IZ39"/>